<dbReference type="Gramene" id="TVT99838">
    <property type="protein sequence ID" value="TVT99838"/>
    <property type="gene ID" value="EJB05_54766"/>
</dbReference>
<accession>A0A5J9SLJ5</accession>
<sequence length="210" mass="24083">MAEAYLLEEVSNFTTKYYADNLPSVHNPPPRYNVAENDSRLSLFQGQLGSASGATSKFLAYEEWRTIMLYVLTNLKENVSYIEEFVHQFWRRSRDPTSHEIDTLLKQGAGSGKPDFISWFKKKGDDFFQDNGLEGSFVIDLTEVFGMEVDNEDAGDEVDDAKDLQILERLHLDSDDDIPPPSDNLHDYVDMHDIDDETHEPAIIDDDDYF</sequence>
<dbReference type="EMBL" id="RWGY01000674">
    <property type="protein sequence ID" value="TVT99838.1"/>
    <property type="molecule type" value="Genomic_DNA"/>
</dbReference>
<proteinExistence type="predicted"/>
<evidence type="ECO:0000313" key="1">
    <source>
        <dbReference type="EMBL" id="TVT99838.1"/>
    </source>
</evidence>
<feature type="non-terminal residue" evidence="1">
    <location>
        <position position="1"/>
    </location>
</feature>
<evidence type="ECO:0000313" key="2">
    <source>
        <dbReference type="Proteomes" id="UP000324897"/>
    </source>
</evidence>
<reference evidence="1 2" key="1">
    <citation type="journal article" date="2019" name="Sci. Rep.">
        <title>A high-quality genome of Eragrostis curvula grass provides insights into Poaceae evolution and supports new strategies to enhance forage quality.</title>
        <authorList>
            <person name="Carballo J."/>
            <person name="Santos B.A.C.M."/>
            <person name="Zappacosta D."/>
            <person name="Garbus I."/>
            <person name="Selva J.P."/>
            <person name="Gallo C.A."/>
            <person name="Diaz A."/>
            <person name="Albertini E."/>
            <person name="Caccamo M."/>
            <person name="Echenique V."/>
        </authorList>
    </citation>
    <scope>NUCLEOTIDE SEQUENCE [LARGE SCALE GENOMIC DNA]</scope>
    <source>
        <strain evidence="2">cv. Victoria</strain>
        <tissue evidence="1">Leaf</tissue>
    </source>
</reference>
<dbReference type="AlphaFoldDB" id="A0A5J9SLJ5"/>
<dbReference type="PANTHER" id="PTHR48451:SF1">
    <property type="entry name" value="DUF4218 DOMAIN-CONTAINING PROTEIN"/>
    <property type="match status" value="1"/>
</dbReference>
<dbReference type="Proteomes" id="UP000324897">
    <property type="component" value="Unassembled WGS sequence"/>
</dbReference>
<name>A0A5J9SLJ5_9POAL</name>
<comment type="caution">
    <text evidence="1">The sequence shown here is derived from an EMBL/GenBank/DDBJ whole genome shotgun (WGS) entry which is preliminary data.</text>
</comment>
<gene>
    <name evidence="1" type="ORF">EJB05_54766</name>
</gene>
<dbReference type="PANTHER" id="PTHR48451">
    <property type="entry name" value="DUF4218 DOMAIN-CONTAINING PROTEIN"/>
    <property type="match status" value="1"/>
</dbReference>
<organism evidence="1 2">
    <name type="scientific">Eragrostis curvula</name>
    <name type="common">weeping love grass</name>
    <dbReference type="NCBI Taxonomy" id="38414"/>
    <lineage>
        <taxon>Eukaryota</taxon>
        <taxon>Viridiplantae</taxon>
        <taxon>Streptophyta</taxon>
        <taxon>Embryophyta</taxon>
        <taxon>Tracheophyta</taxon>
        <taxon>Spermatophyta</taxon>
        <taxon>Magnoliopsida</taxon>
        <taxon>Liliopsida</taxon>
        <taxon>Poales</taxon>
        <taxon>Poaceae</taxon>
        <taxon>PACMAD clade</taxon>
        <taxon>Chloridoideae</taxon>
        <taxon>Eragrostideae</taxon>
        <taxon>Eragrostidinae</taxon>
        <taxon>Eragrostis</taxon>
    </lineage>
</organism>
<keyword evidence="2" id="KW-1185">Reference proteome</keyword>
<protein>
    <submittedName>
        <fullName evidence="1">Uncharacterized protein</fullName>
    </submittedName>
</protein>